<reference evidence="1" key="1">
    <citation type="submission" date="2024-03" db="EMBL/GenBank/DDBJ databases">
        <title>Complete genome sequence of Sulfurisphaera javensis strain KD-1.</title>
        <authorList>
            <person name="Sakai H."/>
            <person name="Nur N."/>
            <person name="Suwanto A."/>
            <person name="Kurosawa N."/>
        </authorList>
    </citation>
    <scope>NUCLEOTIDE SEQUENCE</scope>
    <source>
        <strain evidence="1">KD-1</strain>
    </source>
</reference>
<evidence type="ECO:0000313" key="1">
    <source>
        <dbReference type="EMBL" id="BFH74727.1"/>
    </source>
</evidence>
<dbReference type="AlphaFoldDB" id="A0AAT9GV15"/>
<dbReference type="GeneID" id="92355622"/>
<name>A0AAT9GV15_9CREN</name>
<protein>
    <submittedName>
        <fullName evidence="1">Uncharacterized protein</fullName>
    </submittedName>
</protein>
<dbReference type="RefSeq" id="WP_369610205.1">
    <property type="nucleotide sequence ID" value="NZ_AP031322.1"/>
</dbReference>
<gene>
    <name evidence="1" type="ORF">SJAV_26710</name>
</gene>
<dbReference type="EMBL" id="AP031322">
    <property type="protein sequence ID" value="BFH74727.1"/>
    <property type="molecule type" value="Genomic_DNA"/>
</dbReference>
<accession>A0AAT9GV15</accession>
<proteinExistence type="predicted"/>
<dbReference type="KEGG" id="sjv:SJAV_26710"/>
<organism evidence="1">
    <name type="scientific">Sulfurisphaera javensis</name>
    <dbReference type="NCBI Taxonomy" id="2049879"/>
    <lineage>
        <taxon>Archaea</taxon>
        <taxon>Thermoproteota</taxon>
        <taxon>Thermoprotei</taxon>
        <taxon>Sulfolobales</taxon>
        <taxon>Sulfolobaceae</taxon>
        <taxon>Sulfurisphaera</taxon>
    </lineage>
</organism>
<sequence>MISFEEFRASGYINCFKKYLKTWDEVSIQSLSYLISYLSDDEIKDLSMFKYSDDGVVYEGKPENVDGNLCVKYLDKVKDLDPKLIRELSKKLFNYTLGEKVDFSPEEREIMKKLSHSKS</sequence>